<proteinExistence type="predicted"/>
<comment type="caution">
    <text evidence="2">The sequence shown here is derived from an EMBL/GenBank/DDBJ whole genome shotgun (WGS) entry which is preliminary data.</text>
</comment>
<evidence type="ECO:0008006" key="4">
    <source>
        <dbReference type="Google" id="ProtNLM"/>
    </source>
</evidence>
<feature type="transmembrane region" description="Helical" evidence="1">
    <location>
        <begin position="41"/>
        <end position="60"/>
    </location>
</feature>
<organism evidence="2 3">
    <name type="scientific">Thalassobacillus hwangdonensis</name>
    <dbReference type="NCBI Taxonomy" id="546108"/>
    <lineage>
        <taxon>Bacteria</taxon>
        <taxon>Bacillati</taxon>
        <taxon>Bacillota</taxon>
        <taxon>Bacilli</taxon>
        <taxon>Bacillales</taxon>
        <taxon>Bacillaceae</taxon>
        <taxon>Thalassobacillus</taxon>
    </lineage>
</organism>
<gene>
    <name evidence="2" type="ORF">ACFQ2J_14385</name>
</gene>
<feature type="transmembrane region" description="Helical" evidence="1">
    <location>
        <begin position="81"/>
        <end position="102"/>
    </location>
</feature>
<keyword evidence="1" id="KW-0472">Membrane</keyword>
<sequence>MNSKLFLIVITLLGASLVIGLILQAQTLLEADAAITSILLLSISIILVGLILIPVIIRLFKDVSAGYPHDDERSKKVKLFAAGYSYFISLIIWLTLFAFHQHFQQDDLLMLGLAGMFFSFAISWLIVRKRKDFIHDH</sequence>
<protein>
    <recommendedName>
        <fullName evidence="4">DUF2178 domain-containing protein</fullName>
    </recommendedName>
</protein>
<dbReference type="Proteomes" id="UP001596990">
    <property type="component" value="Unassembled WGS sequence"/>
</dbReference>
<evidence type="ECO:0000256" key="1">
    <source>
        <dbReference type="SAM" id="Phobius"/>
    </source>
</evidence>
<evidence type="ECO:0000313" key="2">
    <source>
        <dbReference type="EMBL" id="MFD1020373.1"/>
    </source>
</evidence>
<reference evidence="3" key="1">
    <citation type="journal article" date="2019" name="Int. J. Syst. Evol. Microbiol.">
        <title>The Global Catalogue of Microorganisms (GCM) 10K type strain sequencing project: providing services to taxonomists for standard genome sequencing and annotation.</title>
        <authorList>
            <consortium name="The Broad Institute Genomics Platform"/>
            <consortium name="The Broad Institute Genome Sequencing Center for Infectious Disease"/>
            <person name="Wu L."/>
            <person name="Ma J."/>
        </authorList>
    </citation>
    <scope>NUCLEOTIDE SEQUENCE [LARGE SCALE GENOMIC DNA]</scope>
    <source>
        <strain evidence="3">CCUG 56607</strain>
    </source>
</reference>
<keyword evidence="1" id="KW-1133">Transmembrane helix</keyword>
<dbReference type="EMBL" id="JBHTKL010000005">
    <property type="protein sequence ID" value="MFD1020373.1"/>
    <property type="molecule type" value="Genomic_DNA"/>
</dbReference>
<feature type="transmembrane region" description="Helical" evidence="1">
    <location>
        <begin position="108"/>
        <end position="127"/>
    </location>
</feature>
<keyword evidence="3" id="KW-1185">Reference proteome</keyword>
<keyword evidence="1" id="KW-0812">Transmembrane</keyword>
<name>A0ABW3L5G8_9BACI</name>
<dbReference type="RefSeq" id="WP_386061867.1">
    <property type="nucleotide sequence ID" value="NZ_JBHTKL010000005.1"/>
</dbReference>
<evidence type="ECO:0000313" key="3">
    <source>
        <dbReference type="Proteomes" id="UP001596990"/>
    </source>
</evidence>
<accession>A0ABW3L5G8</accession>